<accession>A0ACA9QXH2</accession>
<reference evidence="1" key="1">
    <citation type="submission" date="2021-06" db="EMBL/GenBank/DDBJ databases">
        <authorList>
            <person name="Kallberg Y."/>
            <person name="Tangrot J."/>
            <person name="Rosling A."/>
        </authorList>
    </citation>
    <scope>NUCLEOTIDE SEQUENCE</scope>
    <source>
        <strain evidence="1">CL356</strain>
    </source>
</reference>
<evidence type="ECO:0000313" key="1">
    <source>
        <dbReference type="EMBL" id="CAG8768098.1"/>
    </source>
</evidence>
<evidence type="ECO:0000313" key="2">
    <source>
        <dbReference type="Proteomes" id="UP000789525"/>
    </source>
</evidence>
<name>A0ACA9QXH2_9GLOM</name>
<gene>
    <name evidence="1" type="ORF">ACOLOM_LOCUS13589</name>
</gene>
<dbReference type="Proteomes" id="UP000789525">
    <property type="component" value="Unassembled WGS sequence"/>
</dbReference>
<keyword evidence="2" id="KW-1185">Reference proteome</keyword>
<dbReference type="EMBL" id="CAJVPT010063143">
    <property type="protein sequence ID" value="CAG8768098.1"/>
    <property type="molecule type" value="Genomic_DNA"/>
</dbReference>
<proteinExistence type="predicted"/>
<comment type="caution">
    <text evidence="1">The sequence shown here is derived from an EMBL/GenBank/DDBJ whole genome shotgun (WGS) entry which is preliminary data.</text>
</comment>
<protein>
    <submittedName>
        <fullName evidence="1">2449_t:CDS:1</fullName>
    </submittedName>
</protein>
<organism evidence="1 2">
    <name type="scientific">Acaulospora colombiana</name>
    <dbReference type="NCBI Taxonomy" id="27376"/>
    <lineage>
        <taxon>Eukaryota</taxon>
        <taxon>Fungi</taxon>
        <taxon>Fungi incertae sedis</taxon>
        <taxon>Mucoromycota</taxon>
        <taxon>Glomeromycotina</taxon>
        <taxon>Glomeromycetes</taxon>
        <taxon>Diversisporales</taxon>
        <taxon>Acaulosporaceae</taxon>
        <taxon>Acaulospora</taxon>
    </lineage>
</organism>
<feature type="non-terminal residue" evidence="1">
    <location>
        <position position="146"/>
    </location>
</feature>
<sequence>MSSVCLSLVANLRCSGLRPQQAIGILVPPFVEALLLSSLIYTQKDKGRKHYLLVFDSYIFAALCLVDFIGKANASIANSLSDFSVVDRLVGGLSGFPILLYLLFLYISSRRFLLPVIPSRYAWTIKILLTLLVPIILVFVELGSLL</sequence>